<evidence type="ECO:0000256" key="1">
    <source>
        <dbReference type="ARBA" id="ARBA00004496"/>
    </source>
</evidence>
<dbReference type="PANTHER" id="PTHR36438">
    <property type="entry name" value="IRON-SULFUR CLUSTER REPAIR PROTEIN YTFE"/>
    <property type="match status" value="1"/>
</dbReference>
<dbReference type="Gene3D" id="1.20.120.520">
    <property type="entry name" value="nmb1532 protein domain like"/>
    <property type="match status" value="1"/>
</dbReference>
<dbReference type="PANTHER" id="PTHR36438:SF1">
    <property type="entry name" value="IRON-SULFUR CLUSTER REPAIR PROTEIN YTFE"/>
    <property type="match status" value="1"/>
</dbReference>
<dbReference type="RefSeq" id="WP_310096291.1">
    <property type="nucleotide sequence ID" value="NZ_JAVDUU010000002.1"/>
</dbReference>
<protein>
    <submittedName>
        <fullName evidence="2">Regulator of cell morphogenesis and NO signaling</fullName>
    </submittedName>
</protein>
<dbReference type="Pfam" id="PF04405">
    <property type="entry name" value="ScdA_N"/>
    <property type="match status" value="1"/>
</dbReference>
<sequence length="250" mass="28536">MIIEQKENKEKTLGHIVSEDYRKSRILNRLGVDYSCGGSRTLGQVFIGQENELQEVLQEWESLGRQEPKKEMDFLGWDIAFLAKYIIQLHHRFVNSQTRFIAELAFKVADSNSTRNPEIKTVAELFADTGKKLEMKGLREENELFPYIIAMHDAMTNGTYLKAATFGPVSIQVTAIRAEGEQIVAGLRQIRRLTNNYIAPAYTTSTCPILYKLLAAYEEDALLHLHLENNILFPKAIHTENSLRLNHKIA</sequence>
<dbReference type="EMBL" id="JAVDUU010000002">
    <property type="protein sequence ID" value="MDR6942772.1"/>
    <property type="molecule type" value="Genomic_DNA"/>
</dbReference>
<comment type="caution">
    <text evidence="2">The sequence shown here is derived from an EMBL/GenBank/DDBJ whole genome shotgun (WGS) entry which is preliminary data.</text>
</comment>
<dbReference type="InterPro" id="IPR019903">
    <property type="entry name" value="RIC_family"/>
</dbReference>
<accession>A0ABU1TBJ9</accession>
<dbReference type="Proteomes" id="UP001247620">
    <property type="component" value="Unassembled WGS sequence"/>
</dbReference>
<reference evidence="2 3" key="1">
    <citation type="submission" date="2023-07" db="EMBL/GenBank/DDBJ databases">
        <title>Sorghum-associated microbial communities from plants grown in Nebraska, USA.</title>
        <authorList>
            <person name="Schachtman D."/>
        </authorList>
    </citation>
    <scope>NUCLEOTIDE SEQUENCE [LARGE SCALE GENOMIC DNA]</scope>
    <source>
        <strain evidence="2 3">3262</strain>
    </source>
</reference>
<proteinExistence type="predicted"/>
<evidence type="ECO:0000313" key="2">
    <source>
        <dbReference type="EMBL" id="MDR6942772.1"/>
    </source>
</evidence>
<organism evidence="2 3">
    <name type="scientific">Mucilaginibacter pocheonensis</name>
    <dbReference type="NCBI Taxonomy" id="398050"/>
    <lineage>
        <taxon>Bacteria</taxon>
        <taxon>Pseudomonadati</taxon>
        <taxon>Bacteroidota</taxon>
        <taxon>Sphingobacteriia</taxon>
        <taxon>Sphingobacteriales</taxon>
        <taxon>Sphingobacteriaceae</taxon>
        <taxon>Mucilaginibacter</taxon>
    </lineage>
</organism>
<gene>
    <name evidence="2" type="ORF">J2W55_002614</name>
</gene>
<name>A0ABU1TBJ9_9SPHI</name>
<evidence type="ECO:0000313" key="3">
    <source>
        <dbReference type="Proteomes" id="UP001247620"/>
    </source>
</evidence>
<keyword evidence="3" id="KW-1185">Reference proteome</keyword>
<comment type="subcellular location">
    <subcellularLocation>
        <location evidence="1">Cytoplasm</location>
    </subcellularLocation>
</comment>